<feature type="region of interest" description="Disordered" evidence="1">
    <location>
        <begin position="1"/>
        <end position="25"/>
    </location>
</feature>
<feature type="compositionally biased region" description="Low complexity" evidence="1">
    <location>
        <begin position="12"/>
        <end position="25"/>
    </location>
</feature>
<proteinExistence type="predicted"/>
<dbReference type="EMBL" id="JABANM010021852">
    <property type="protein sequence ID" value="KAF4720540.1"/>
    <property type="molecule type" value="Genomic_DNA"/>
</dbReference>
<organism evidence="2 3">
    <name type="scientific">Perkinsus olseni</name>
    <name type="common">Perkinsus atlanticus</name>
    <dbReference type="NCBI Taxonomy" id="32597"/>
    <lineage>
        <taxon>Eukaryota</taxon>
        <taxon>Sar</taxon>
        <taxon>Alveolata</taxon>
        <taxon>Perkinsozoa</taxon>
        <taxon>Perkinsea</taxon>
        <taxon>Perkinsida</taxon>
        <taxon>Perkinsidae</taxon>
        <taxon>Perkinsus</taxon>
    </lineage>
</organism>
<evidence type="ECO:0000313" key="3">
    <source>
        <dbReference type="Proteomes" id="UP000574390"/>
    </source>
</evidence>
<accession>A0A7J6RLC4</accession>
<dbReference type="Proteomes" id="UP000574390">
    <property type="component" value="Unassembled WGS sequence"/>
</dbReference>
<gene>
    <name evidence="2" type="ORF">FOZ62_020431</name>
</gene>
<comment type="caution">
    <text evidence="2">The sequence shown here is derived from an EMBL/GenBank/DDBJ whole genome shotgun (WGS) entry which is preliminary data.</text>
</comment>
<sequence length="105" mass="11602">MGLAPPTEDTRSSTTTSPSSCPSIPSEASFVTACSSIMGDEDLELDHDVYAEFDSLLEDINADRLARAGRRLARIESWGGGKLPDGLHARYVDNFQLIERTRTRW</sequence>
<protein>
    <submittedName>
        <fullName evidence="2">Uncharacterized protein</fullName>
    </submittedName>
</protein>
<evidence type="ECO:0000313" key="2">
    <source>
        <dbReference type="EMBL" id="KAF4720540.1"/>
    </source>
</evidence>
<feature type="non-terminal residue" evidence="2">
    <location>
        <position position="1"/>
    </location>
</feature>
<evidence type="ECO:0000256" key="1">
    <source>
        <dbReference type="SAM" id="MobiDB-lite"/>
    </source>
</evidence>
<name>A0A7J6RLC4_PEROL</name>
<dbReference type="AlphaFoldDB" id="A0A7J6RLC4"/>
<reference evidence="2 3" key="1">
    <citation type="submission" date="2020-04" db="EMBL/GenBank/DDBJ databases">
        <title>Perkinsus olseni comparative genomics.</title>
        <authorList>
            <person name="Bogema D.R."/>
        </authorList>
    </citation>
    <scope>NUCLEOTIDE SEQUENCE [LARGE SCALE GENOMIC DNA]</scope>
    <source>
        <strain evidence="2">ATCC PRA-205</strain>
    </source>
</reference>